<evidence type="ECO:0000313" key="1">
    <source>
        <dbReference type="EMBL" id="GIX75133.1"/>
    </source>
</evidence>
<protein>
    <submittedName>
        <fullName evidence="1">Uncharacterized protein</fullName>
    </submittedName>
</protein>
<dbReference type="AlphaFoldDB" id="A0AAV4MRZ0"/>
<reference evidence="1 2" key="1">
    <citation type="submission" date="2021-06" db="EMBL/GenBank/DDBJ databases">
        <title>Caerostris extrusa draft genome.</title>
        <authorList>
            <person name="Kono N."/>
            <person name="Arakawa K."/>
        </authorList>
    </citation>
    <scope>NUCLEOTIDE SEQUENCE [LARGE SCALE GENOMIC DNA]</scope>
</reference>
<proteinExistence type="predicted"/>
<accession>A0AAV4MRZ0</accession>
<name>A0AAV4MRZ0_CAEEX</name>
<keyword evidence="2" id="KW-1185">Reference proteome</keyword>
<sequence>MVHKKEQTEELQFNRKSSSDLRRLLLSGDWRHELFSETHCFDGNDCGGKKQTKTAALFVVQKRTKDEERT</sequence>
<dbReference type="EMBL" id="BPLR01020138">
    <property type="protein sequence ID" value="GIX75133.1"/>
    <property type="molecule type" value="Genomic_DNA"/>
</dbReference>
<comment type="caution">
    <text evidence="1">The sequence shown here is derived from an EMBL/GenBank/DDBJ whole genome shotgun (WGS) entry which is preliminary data.</text>
</comment>
<dbReference type="Proteomes" id="UP001054945">
    <property type="component" value="Unassembled WGS sequence"/>
</dbReference>
<evidence type="ECO:0000313" key="2">
    <source>
        <dbReference type="Proteomes" id="UP001054945"/>
    </source>
</evidence>
<organism evidence="1 2">
    <name type="scientific">Caerostris extrusa</name>
    <name type="common">Bark spider</name>
    <name type="synonym">Caerostris bankana</name>
    <dbReference type="NCBI Taxonomy" id="172846"/>
    <lineage>
        <taxon>Eukaryota</taxon>
        <taxon>Metazoa</taxon>
        <taxon>Ecdysozoa</taxon>
        <taxon>Arthropoda</taxon>
        <taxon>Chelicerata</taxon>
        <taxon>Arachnida</taxon>
        <taxon>Araneae</taxon>
        <taxon>Araneomorphae</taxon>
        <taxon>Entelegynae</taxon>
        <taxon>Araneoidea</taxon>
        <taxon>Araneidae</taxon>
        <taxon>Caerostris</taxon>
    </lineage>
</organism>
<gene>
    <name evidence="1" type="ORF">CEXT_505241</name>
</gene>